<dbReference type="Pfam" id="PF12840">
    <property type="entry name" value="HTH_20"/>
    <property type="match status" value="1"/>
</dbReference>
<dbReference type="RefSeq" id="WP_331206384.1">
    <property type="nucleotide sequence ID" value="NZ_JAZGQL010000003.1"/>
</dbReference>
<proteinExistence type="predicted"/>
<dbReference type="Gene3D" id="1.10.10.10">
    <property type="entry name" value="Winged helix-like DNA-binding domain superfamily/Winged helix DNA-binding domain"/>
    <property type="match status" value="1"/>
</dbReference>
<evidence type="ECO:0000256" key="3">
    <source>
        <dbReference type="ARBA" id="ARBA00023163"/>
    </source>
</evidence>
<keyword evidence="1" id="KW-0805">Transcription regulation</keyword>
<evidence type="ECO:0000259" key="4">
    <source>
        <dbReference type="PROSITE" id="PS50987"/>
    </source>
</evidence>
<name>A0ABU7S7U4_9ACTN</name>
<reference evidence="5 6" key="1">
    <citation type="submission" date="2024-01" db="EMBL/GenBank/DDBJ databases">
        <title>Genome insights into Plantactinospora veratri sp. nov.</title>
        <authorList>
            <person name="Wang L."/>
        </authorList>
    </citation>
    <scope>NUCLEOTIDE SEQUENCE [LARGE SCALE GENOMIC DNA]</scope>
    <source>
        <strain evidence="5 6">NEAU-FHS4</strain>
    </source>
</reference>
<dbReference type="PANTHER" id="PTHR43132">
    <property type="entry name" value="ARSENICAL RESISTANCE OPERON REPRESSOR ARSR-RELATED"/>
    <property type="match status" value="1"/>
</dbReference>
<comment type="caution">
    <text evidence="5">The sequence shown here is derived from an EMBL/GenBank/DDBJ whole genome shotgun (WGS) entry which is preliminary data.</text>
</comment>
<gene>
    <name evidence="5" type="ORF">V1634_04130</name>
</gene>
<dbReference type="InterPro" id="IPR036390">
    <property type="entry name" value="WH_DNA-bd_sf"/>
</dbReference>
<dbReference type="Proteomes" id="UP001339911">
    <property type="component" value="Unassembled WGS sequence"/>
</dbReference>
<keyword evidence="6" id="KW-1185">Reference proteome</keyword>
<organism evidence="5 6">
    <name type="scientific">Plantactinospora veratri</name>
    <dbReference type="NCBI Taxonomy" id="1436122"/>
    <lineage>
        <taxon>Bacteria</taxon>
        <taxon>Bacillati</taxon>
        <taxon>Actinomycetota</taxon>
        <taxon>Actinomycetes</taxon>
        <taxon>Micromonosporales</taxon>
        <taxon>Micromonosporaceae</taxon>
        <taxon>Plantactinospora</taxon>
    </lineage>
</organism>
<sequence length="345" mass="36724">MLRIEFAPADLVRLRFAHSPMVEVLTSLFVLDRPTRFWMYAGWRKSVLPALDGAALGTLRALAAAPTCQVPDFLTPVPATARPTLDEELRVIAGTALDVVAAEVHRTWAGHPAPPEIVRFGTDPAGALTELVREIRRYFGLAIAPVWPRLRAAAEGEIAHRALTAAERGPRALLRGLHPELDWDGTALLLGSAKERWWSLDGHSLTLLPAGFAGPMLYPVTDTPTGRALWYPPRGYGRLWEAPLPAGPGVPAEPPPPAEPAAPALAALLGPTRAAVLTLLAVPHSTGEVADALRLAPATASHHLTTLRDAGLVVGERVGRRLRYLRTGLGEQLGGGAGTPPAGRV</sequence>
<dbReference type="CDD" id="cd00090">
    <property type="entry name" value="HTH_ARSR"/>
    <property type="match status" value="1"/>
</dbReference>
<dbReference type="InterPro" id="IPR051011">
    <property type="entry name" value="Metal_resp_trans_reg"/>
</dbReference>
<dbReference type="PANTHER" id="PTHR43132:SF6">
    <property type="entry name" value="HTH-TYPE TRANSCRIPTIONAL REPRESSOR CZRA"/>
    <property type="match status" value="1"/>
</dbReference>
<accession>A0ABU7S7U4</accession>
<dbReference type="SMART" id="SM00418">
    <property type="entry name" value="HTH_ARSR"/>
    <property type="match status" value="1"/>
</dbReference>
<dbReference type="PRINTS" id="PR00778">
    <property type="entry name" value="HTHARSR"/>
</dbReference>
<dbReference type="PROSITE" id="PS50987">
    <property type="entry name" value="HTH_ARSR_2"/>
    <property type="match status" value="1"/>
</dbReference>
<evidence type="ECO:0000256" key="2">
    <source>
        <dbReference type="ARBA" id="ARBA00023125"/>
    </source>
</evidence>
<dbReference type="SUPFAM" id="SSF46785">
    <property type="entry name" value="Winged helix' DNA-binding domain"/>
    <property type="match status" value="1"/>
</dbReference>
<dbReference type="InterPro" id="IPR011991">
    <property type="entry name" value="ArsR-like_HTH"/>
</dbReference>
<evidence type="ECO:0000313" key="5">
    <source>
        <dbReference type="EMBL" id="MEE6306021.1"/>
    </source>
</evidence>
<feature type="domain" description="HTH arsR-type" evidence="4">
    <location>
        <begin position="253"/>
        <end position="345"/>
    </location>
</feature>
<evidence type="ECO:0000256" key="1">
    <source>
        <dbReference type="ARBA" id="ARBA00023015"/>
    </source>
</evidence>
<dbReference type="InterPro" id="IPR036388">
    <property type="entry name" value="WH-like_DNA-bd_sf"/>
</dbReference>
<dbReference type="EMBL" id="JAZGQL010000003">
    <property type="protein sequence ID" value="MEE6306021.1"/>
    <property type="molecule type" value="Genomic_DNA"/>
</dbReference>
<protein>
    <submittedName>
        <fullName evidence="5">Metalloregulator ArsR/SmtB family transcription factor</fullName>
    </submittedName>
</protein>
<keyword evidence="2" id="KW-0238">DNA-binding</keyword>
<dbReference type="InterPro" id="IPR001845">
    <property type="entry name" value="HTH_ArsR_DNA-bd_dom"/>
</dbReference>
<evidence type="ECO:0000313" key="6">
    <source>
        <dbReference type="Proteomes" id="UP001339911"/>
    </source>
</evidence>
<keyword evidence="3" id="KW-0804">Transcription</keyword>